<dbReference type="STRING" id="92696.A0A4R0RQ95"/>
<reference evidence="3 4" key="1">
    <citation type="submission" date="2018-11" db="EMBL/GenBank/DDBJ databases">
        <title>Genome assembly of Steccherinum ochraceum LE-BIN_3174, the white-rot fungus of the Steccherinaceae family (The Residual Polyporoid clade, Polyporales, Basidiomycota).</title>
        <authorList>
            <person name="Fedorova T.V."/>
            <person name="Glazunova O.A."/>
            <person name="Landesman E.O."/>
            <person name="Moiseenko K.V."/>
            <person name="Psurtseva N.V."/>
            <person name="Savinova O.S."/>
            <person name="Shakhova N.V."/>
            <person name="Tyazhelova T.V."/>
            <person name="Vasina D.V."/>
        </authorList>
    </citation>
    <scope>NUCLEOTIDE SEQUENCE [LARGE SCALE GENOMIC DNA]</scope>
    <source>
        <strain evidence="3 4">LE-BIN_3174</strain>
    </source>
</reference>
<sequence>MASWSDYASLLITVSIFVVAAYGVLYVSQQWSAAMQSTKDNLKKRGVDVSGHGVSVKGKTKLADREEYCDATQRGFIKLLGSAHYGPANGSSPSASPKMAQPVLPHGSANHSRVDLPSHETSSHSPTPSYKSLNGGEEKRKWFSKK</sequence>
<feature type="compositionally biased region" description="Basic and acidic residues" evidence="1">
    <location>
        <begin position="112"/>
        <end position="122"/>
    </location>
</feature>
<organism evidence="3 4">
    <name type="scientific">Steccherinum ochraceum</name>
    <dbReference type="NCBI Taxonomy" id="92696"/>
    <lineage>
        <taxon>Eukaryota</taxon>
        <taxon>Fungi</taxon>
        <taxon>Dikarya</taxon>
        <taxon>Basidiomycota</taxon>
        <taxon>Agaricomycotina</taxon>
        <taxon>Agaricomycetes</taxon>
        <taxon>Polyporales</taxon>
        <taxon>Steccherinaceae</taxon>
        <taxon>Steccherinum</taxon>
    </lineage>
</organism>
<feature type="region of interest" description="Disordered" evidence="1">
    <location>
        <begin position="87"/>
        <end position="146"/>
    </location>
</feature>
<evidence type="ECO:0000256" key="2">
    <source>
        <dbReference type="SAM" id="Phobius"/>
    </source>
</evidence>
<feature type="transmembrane region" description="Helical" evidence="2">
    <location>
        <begin position="6"/>
        <end position="27"/>
    </location>
</feature>
<dbReference type="Proteomes" id="UP000292702">
    <property type="component" value="Unassembled WGS sequence"/>
</dbReference>
<comment type="caution">
    <text evidence="3">The sequence shown here is derived from an EMBL/GenBank/DDBJ whole genome shotgun (WGS) entry which is preliminary data.</text>
</comment>
<dbReference type="OrthoDB" id="2505950at2759"/>
<evidence type="ECO:0000313" key="4">
    <source>
        <dbReference type="Proteomes" id="UP000292702"/>
    </source>
</evidence>
<keyword evidence="2" id="KW-0812">Transmembrane</keyword>
<protein>
    <submittedName>
        <fullName evidence="3">Uncharacterized protein</fullName>
    </submittedName>
</protein>
<evidence type="ECO:0000256" key="1">
    <source>
        <dbReference type="SAM" id="MobiDB-lite"/>
    </source>
</evidence>
<keyword evidence="2" id="KW-0472">Membrane</keyword>
<proteinExistence type="predicted"/>
<evidence type="ECO:0000313" key="3">
    <source>
        <dbReference type="EMBL" id="TCD71060.1"/>
    </source>
</evidence>
<keyword evidence="2" id="KW-1133">Transmembrane helix</keyword>
<keyword evidence="4" id="KW-1185">Reference proteome</keyword>
<feature type="compositionally biased region" description="Low complexity" evidence="1">
    <location>
        <begin position="87"/>
        <end position="97"/>
    </location>
</feature>
<dbReference type="EMBL" id="RWJN01000010">
    <property type="protein sequence ID" value="TCD71060.1"/>
    <property type="molecule type" value="Genomic_DNA"/>
</dbReference>
<gene>
    <name evidence="3" type="ORF">EIP91_000152</name>
</gene>
<dbReference type="AlphaFoldDB" id="A0A4R0RQ95"/>
<feature type="compositionally biased region" description="Basic and acidic residues" evidence="1">
    <location>
        <begin position="136"/>
        <end position="146"/>
    </location>
</feature>
<name>A0A4R0RQ95_9APHY</name>
<accession>A0A4R0RQ95</accession>